<feature type="compositionally biased region" description="Polar residues" evidence="1">
    <location>
        <begin position="173"/>
        <end position="183"/>
    </location>
</feature>
<keyword evidence="3" id="KW-1185">Reference proteome</keyword>
<feature type="compositionally biased region" description="Basic residues" evidence="1">
    <location>
        <begin position="142"/>
        <end position="153"/>
    </location>
</feature>
<sequence length="222" mass="24024">MHINKVCRFTSSKQLKIKNINSLSLSLSLWSHVCTTPIEDTDITHLYTSPPSCITATALPHRHAQRSPVKAANYKPSKRRPLLPPKLQATIVSTEARLQARLSYSLVCFPRIPDTSSGTDWVNQPGCVAAAGTRVDEGAVLGKHKGGGARRHTGSGVPRPSPRSTRKTDLNKKSISIPWSSSGRRQDDDTRVVATGLYPLTLGRAAATTLPSLTCHNTDTAL</sequence>
<accession>A0A5B7F2E2</accession>
<name>A0A5B7F2E2_PORTR</name>
<protein>
    <submittedName>
        <fullName evidence="2">Uncharacterized protein</fullName>
    </submittedName>
</protein>
<feature type="region of interest" description="Disordered" evidence="1">
    <location>
        <begin position="60"/>
        <end position="82"/>
    </location>
</feature>
<dbReference type="EMBL" id="VSRR010004387">
    <property type="protein sequence ID" value="MPC39516.1"/>
    <property type="molecule type" value="Genomic_DNA"/>
</dbReference>
<reference evidence="2 3" key="1">
    <citation type="submission" date="2019-05" db="EMBL/GenBank/DDBJ databases">
        <title>Another draft genome of Portunus trituberculatus and its Hox gene families provides insights of decapod evolution.</title>
        <authorList>
            <person name="Jeong J.-H."/>
            <person name="Song I."/>
            <person name="Kim S."/>
            <person name="Choi T."/>
            <person name="Kim D."/>
            <person name="Ryu S."/>
            <person name="Kim W."/>
        </authorList>
    </citation>
    <scope>NUCLEOTIDE SEQUENCE [LARGE SCALE GENOMIC DNA]</scope>
    <source>
        <tissue evidence="2">Muscle</tissue>
    </source>
</reference>
<dbReference type="Proteomes" id="UP000324222">
    <property type="component" value="Unassembled WGS sequence"/>
</dbReference>
<organism evidence="2 3">
    <name type="scientific">Portunus trituberculatus</name>
    <name type="common">Swimming crab</name>
    <name type="synonym">Neptunus trituberculatus</name>
    <dbReference type="NCBI Taxonomy" id="210409"/>
    <lineage>
        <taxon>Eukaryota</taxon>
        <taxon>Metazoa</taxon>
        <taxon>Ecdysozoa</taxon>
        <taxon>Arthropoda</taxon>
        <taxon>Crustacea</taxon>
        <taxon>Multicrustacea</taxon>
        <taxon>Malacostraca</taxon>
        <taxon>Eumalacostraca</taxon>
        <taxon>Eucarida</taxon>
        <taxon>Decapoda</taxon>
        <taxon>Pleocyemata</taxon>
        <taxon>Brachyura</taxon>
        <taxon>Eubrachyura</taxon>
        <taxon>Portunoidea</taxon>
        <taxon>Portunidae</taxon>
        <taxon>Portuninae</taxon>
        <taxon>Portunus</taxon>
    </lineage>
</organism>
<dbReference type="AlphaFoldDB" id="A0A5B7F2E2"/>
<evidence type="ECO:0000256" key="1">
    <source>
        <dbReference type="SAM" id="MobiDB-lite"/>
    </source>
</evidence>
<comment type="caution">
    <text evidence="2">The sequence shown here is derived from an EMBL/GenBank/DDBJ whole genome shotgun (WGS) entry which is preliminary data.</text>
</comment>
<gene>
    <name evidence="2" type="ORF">E2C01_033053</name>
</gene>
<proteinExistence type="predicted"/>
<feature type="region of interest" description="Disordered" evidence="1">
    <location>
        <begin position="140"/>
        <end position="190"/>
    </location>
</feature>
<evidence type="ECO:0000313" key="3">
    <source>
        <dbReference type="Proteomes" id="UP000324222"/>
    </source>
</evidence>
<evidence type="ECO:0000313" key="2">
    <source>
        <dbReference type="EMBL" id="MPC39516.1"/>
    </source>
</evidence>